<evidence type="ECO:0000313" key="1">
    <source>
        <dbReference type="EMBL" id="MFF0499939.1"/>
    </source>
</evidence>
<evidence type="ECO:0000313" key="2">
    <source>
        <dbReference type="Proteomes" id="UP001601442"/>
    </source>
</evidence>
<protein>
    <submittedName>
        <fullName evidence="1">Uncharacterized protein</fullName>
    </submittedName>
</protein>
<accession>A0ABW6P9U8</accession>
<dbReference type="RefSeq" id="WP_387398846.1">
    <property type="nucleotide sequence ID" value="NZ_JBIAMT010000005.1"/>
</dbReference>
<dbReference type="EMBL" id="JBIAMT010000005">
    <property type="protein sequence ID" value="MFF0499939.1"/>
    <property type="molecule type" value="Genomic_DNA"/>
</dbReference>
<name>A0ABW6P9U8_9NOCA</name>
<comment type="caution">
    <text evidence="1">The sequence shown here is derived from an EMBL/GenBank/DDBJ whole genome shotgun (WGS) entry which is preliminary data.</text>
</comment>
<dbReference type="Proteomes" id="UP001601442">
    <property type="component" value="Unassembled WGS sequence"/>
</dbReference>
<proteinExistence type="predicted"/>
<organism evidence="1 2">
    <name type="scientific">Nocardia aobensis</name>
    <dbReference type="NCBI Taxonomy" id="257277"/>
    <lineage>
        <taxon>Bacteria</taxon>
        <taxon>Bacillati</taxon>
        <taxon>Actinomycetota</taxon>
        <taxon>Actinomycetes</taxon>
        <taxon>Mycobacteriales</taxon>
        <taxon>Nocardiaceae</taxon>
        <taxon>Nocardia</taxon>
    </lineage>
</organism>
<reference evidence="1 2" key="1">
    <citation type="submission" date="2024-10" db="EMBL/GenBank/DDBJ databases">
        <title>The Natural Products Discovery Center: Release of the First 8490 Sequenced Strains for Exploring Actinobacteria Biosynthetic Diversity.</title>
        <authorList>
            <person name="Kalkreuter E."/>
            <person name="Kautsar S.A."/>
            <person name="Yang D."/>
            <person name="Bader C.D."/>
            <person name="Teijaro C.N."/>
            <person name="Fluegel L."/>
            <person name="Davis C.M."/>
            <person name="Simpson J.R."/>
            <person name="Lauterbach L."/>
            <person name="Steele A.D."/>
            <person name="Gui C."/>
            <person name="Meng S."/>
            <person name="Li G."/>
            <person name="Viehrig K."/>
            <person name="Ye F."/>
            <person name="Su P."/>
            <person name="Kiefer A.F."/>
            <person name="Nichols A."/>
            <person name="Cepeda A.J."/>
            <person name="Yan W."/>
            <person name="Fan B."/>
            <person name="Jiang Y."/>
            <person name="Adhikari A."/>
            <person name="Zheng C.-J."/>
            <person name="Schuster L."/>
            <person name="Cowan T.M."/>
            <person name="Smanski M.J."/>
            <person name="Chevrette M.G."/>
            <person name="De Carvalho L.P.S."/>
            <person name="Shen B."/>
        </authorList>
    </citation>
    <scope>NUCLEOTIDE SEQUENCE [LARGE SCALE GENOMIC DNA]</scope>
    <source>
        <strain evidence="1 2">NPDC004119</strain>
    </source>
</reference>
<sequence>MGSAGEHAMALEFPLNGVDCVICARPGLAFVPNLGVKHINGWCEFSNIDRPMLARNRKTELTAAITGLSKSA</sequence>
<gene>
    <name evidence="1" type="ORF">ACFYU5_26300</name>
</gene>
<keyword evidence="2" id="KW-1185">Reference proteome</keyword>